<evidence type="ECO:0000256" key="2">
    <source>
        <dbReference type="ARBA" id="ARBA00022737"/>
    </source>
</evidence>
<sequence length="317" mass="34845">MVKECRQVKILADWQAPYPADVLSFHPSQSDILVVGTYLLDEETRNRHGKICVLQLQRDHSLVLLSDVDVDAVLDLKWFEGRLFAAHSTGTVSILTYESGKLSVELSKQIVSADVLIMSLSVNTTGVLTSNSDGTVTNLGHQLEVKATIEVSELETWIQAYNHSSLDQSIIYAGSDDGALSILDLRDETVSLCNRKSHGAGVTAILPYTDTLLLTGSYDDKIRSFDIRNLRRPIHEENLGGGVWRIIPDQAKDSFLTCCMYDGAKLVDLTAEGFSITAAHTAHQSIVYGGDVVVQNEGPLYGTCSFYDKKVCLWSMA</sequence>
<dbReference type="Gene3D" id="2.130.10.10">
    <property type="entry name" value="YVTN repeat-like/Quinoprotein amine dehydrogenase"/>
    <property type="match status" value="2"/>
</dbReference>
<dbReference type="PANTHER" id="PTHR46042:SF1">
    <property type="entry name" value="DIPHTHINE METHYLTRANSFERASE"/>
    <property type="match status" value="1"/>
</dbReference>
<name>A0A1Y2F932_PROLT</name>
<evidence type="ECO:0000256" key="1">
    <source>
        <dbReference type="ARBA" id="ARBA00022574"/>
    </source>
</evidence>
<organism evidence="4 5">
    <name type="scientific">Protomyces lactucae-debilis</name>
    <dbReference type="NCBI Taxonomy" id="2754530"/>
    <lineage>
        <taxon>Eukaryota</taxon>
        <taxon>Fungi</taxon>
        <taxon>Dikarya</taxon>
        <taxon>Ascomycota</taxon>
        <taxon>Taphrinomycotina</taxon>
        <taxon>Taphrinomycetes</taxon>
        <taxon>Taphrinales</taxon>
        <taxon>Protomycetaceae</taxon>
        <taxon>Protomyces</taxon>
    </lineage>
</organism>
<keyword evidence="5" id="KW-1185">Reference proteome</keyword>
<accession>A0A1Y2F932</accession>
<keyword evidence="1" id="KW-0853">WD repeat</keyword>
<dbReference type="EMBL" id="MCFI01000013">
    <property type="protein sequence ID" value="ORY80420.1"/>
    <property type="molecule type" value="Genomic_DNA"/>
</dbReference>
<dbReference type="InterPro" id="IPR015943">
    <property type="entry name" value="WD40/YVTN_repeat-like_dom_sf"/>
</dbReference>
<dbReference type="GeneID" id="63789036"/>
<comment type="pathway">
    <text evidence="3">Protein modification.</text>
</comment>
<proteinExistence type="predicted"/>
<dbReference type="OrthoDB" id="1930760at2759"/>
<dbReference type="GO" id="GO:0061685">
    <property type="term" value="F:diphthine methylesterase activity"/>
    <property type="evidence" value="ECO:0007669"/>
    <property type="project" value="TreeGrafter"/>
</dbReference>
<dbReference type="GO" id="GO:0017183">
    <property type="term" value="P:protein histidyl modification to diphthamide"/>
    <property type="evidence" value="ECO:0007669"/>
    <property type="project" value="TreeGrafter"/>
</dbReference>
<dbReference type="GO" id="GO:0005737">
    <property type="term" value="C:cytoplasm"/>
    <property type="evidence" value="ECO:0007669"/>
    <property type="project" value="TreeGrafter"/>
</dbReference>
<dbReference type="STRING" id="56484.A0A1Y2F932"/>
<comment type="caution">
    <text evidence="4">The sequence shown here is derived from an EMBL/GenBank/DDBJ whole genome shotgun (WGS) entry which is preliminary data.</text>
</comment>
<dbReference type="OMA" id="LVCCMYD"/>
<evidence type="ECO:0000313" key="5">
    <source>
        <dbReference type="Proteomes" id="UP000193685"/>
    </source>
</evidence>
<dbReference type="AlphaFoldDB" id="A0A1Y2F932"/>
<dbReference type="Proteomes" id="UP000193685">
    <property type="component" value="Unassembled WGS sequence"/>
</dbReference>
<dbReference type="PANTHER" id="PTHR46042">
    <property type="entry name" value="DIPHTHINE METHYLTRANSFERASE"/>
    <property type="match status" value="1"/>
</dbReference>
<reference evidence="4 5" key="1">
    <citation type="submission" date="2016-07" db="EMBL/GenBank/DDBJ databases">
        <title>Pervasive Adenine N6-methylation of Active Genes in Fungi.</title>
        <authorList>
            <consortium name="DOE Joint Genome Institute"/>
            <person name="Mondo S.J."/>
            <person name="Dannebaum R.O."/>
            <person name="Kuo R.C."/>
            <person name="Labutti K."/>
            <person name="Haridas S."/>
            <person name="Kuo A."/>
            <person name="Salamov A."/>
            <person name="Ahrendt S.R."/>
            <person name="Lipzen A."/>
            <person name="Sullivan W."/>
            <person name="Andreopoulos W.B."/>
            <person name="Clum A."/>
            <person name="Lindquist E."/>
            <person name="Daum C."/>
            <person name="Ramamoorthy G.K."/>
            <person name="Gryganskyi A."/>
            <person name="Culley D."/>
            <person name="Magnuson J.K."/>
            <person name="James T.Y."/>
            <person name="O'Malley M.A."/>
            <person name="Stajich J.E."/>
            <person name="Spatafora J.W."/>
            <person name="Visel A."/>
            <person name="Grigoriev I.V."/>
        </authorList>
    </citation>
    <scope>NUCLEOTIDE SEQUENCE [LARGE SCALE GENOMIC DNA]</scope>
    <source>
        <strain evidence="4 5">12-1054</strain>
    </source>
</reference>
<dbReference type="RefSeq" id="XP_040724308.1">
    <property type="nucleotide sequence ID" value="XM_040872437.1"/>
</dbReference>
<evidence type="ECO:0000313" key="4">
    <source>
        <dbReference type="EMBL" id="ORY80420.1"/>
    </source>
</evidence>
<protein>
    <submittedName>
        <fullName evidence="4">WD40-repeat-containing domain protein</fullName>
    </submittedName>
</protein>
<gene>
    <name evidence="4" type="ORF">BCR37DRAFT_68212</name>
</gene>
<dbReference type="SUPFAM" id="SSF50978">
    <property type="entry name" value="WD40 repeat-like"/>
    <property type="match status" value="1"/>
</dbReference>
<dbReference type="InterPro" id="IPR036322">
    <property type="entry name" value="WD40_repeat_dom_sf"/>
</dbReference>
<evidence type="ECO:0000256" key="3">
    <source>
        <dbReference type="ARBA" id="ARBA00043952"/>
    </source>
</evidence>
<dbReference type="InterPro" id="IPR052415">
    <property type="entry name" value="Diphthine_MTase"/>
</dbReference>
<keyword evidence="2" id="KW-0677">Repeat</keyword>